<dbReference type="Proteomes" id="UP000195221">
    <property type="component" value="Unassembled WGS sequence"/>
</dbReference>
<feature type="signal peptide" evidence="1">
    <location>
        <begin position="1"/>
        <end position="22"/>
    </location>
</feature>
<feature type="chain" id="PRO_5012805931" evidence="1">
    <location>
        <begin position="23"/>
        <end position="214"/>
    </location>
</feature>
<sequence length="214" mass="22752">MRCLKGVLIALSFLGMTTGTHAQSTTELPFETHAAFFSAEVGLPVAIDPQVFVIDNDAAAAVGAQGILHIVGLRNARVSDSPVLPVYSAIRKPLHMNLGQWLGARGAARLTPLSDGRETVAVQLAGLVPGARYSLFENHFDQQPIGFSPLDDTGIKNTFKADSSGAARVTVTAPKVLTHENAILVVYHSDGLAHGKLRGRIGRDAHHQLIARVP</sequence>
<protein>
    <submittedName>
        <fullName evidence="2">Uncharacterized protein</fullName>
    </submittedName>
</protein>
<dbReference type="AlphaFoldDB" id="A0A242MXI7"/>
<dbReference type="EMBL" id="NBTZ01000041">
    <property type="protein sequence ID" value="OTP76149.1"/>
    <property type="molecule type" value="Genomic_DNA"/>
</dbReference>
<keyword evidence="1" id="KW-0732">Signal</keyword>
<evidence type="ECO:0000256" key="1">
    <source>
        <dbReference type="SAM" id="SignalP"/>
    </source>
</evidence>
<organism evidence="2 3">
    <name type="scientific">Caballeronia sordidicola</name>
    <name type="common">Burkholderia sordidicola</name>
    <dbReference type="NCBI Taxonomy" id="196367"/>
    <lineage>
        <taxon>Bacteria</taxon>
        <taxon>Pseudomonadati</taxon>
        <taxon>Pseudomonadota</taxon>
        <taxon>Betaproteobacteria</taxon>
        <taxon>Burkholderiales</taxon>
        <taxon>Burkholderiaceae</taxon>
        <taxon>Caballeronia</taxon>
    </lineage>
</organism>
<accession>A0A242MXI7</accession>
<evidence type="ECO:0000313" key="3">
    <source>
        <dbReference type="Proteomes" id="UP000195221"/>
    </source>
</evidence>
<gene>
    <name evidence="2" type="ORF">PAMC26577_11660</name>
</gene>
<reference evidence="2 3" key="1">
    <citation type="submission" date="2017-03" db="EMBL/GenBank/DDBJ databases">
        <title>Genome analysis of strain PAMC 26577.</title>
        <authorList>
            <person name="Oh H.-M."/>
            <person name="Yang J.-A."/>
        </authorList>
    </citation>
    <scope>NUCLEOTIDE SEQUENCE [LARGE SCALE GENOMIC DNA]</scope>
    <source>
        <strain evidence="2 3">PAMC 26577</strain>
    </source>
</reference>
<name>A0A242MXI7_CABSO</name>
<proteinExistence type="predicted"/>
<comment type="caution">
    <text evidence="2">The sequence shown here is derived from an EMBL/GenBank/DDBJ whole genome shotgun (WGS) entry which is preliminary data.</text>
</comment>
<evidence type="ECO:0000313" key="2">
    <source>
        <dbReference type="EMBL" id="OTP76149.1"/>
    </source>
</evidence>